<sequence>MRLLINIKAPHFGPEVVMPLRKWQQHRIVRALGYARDFIVRIKWLPRKKKLINPRALQKPGAPGNSDKISNLLRLMGFPTNPEIDRIVI</sequence>
<evidence type="ECO:0000313" key="1">
    <source>
        <dbReference type="EMBL" id="GIY39657.1"/>
    </source>
</evidence>
<dbReference type="EMBL" id="BPLR01010492">
    <property type="protein sequence ID" value="GIY39657.1"/>
    <property type="molecule type" value="Genomic_DNA"/>
</dbReference>
<dbReference type="Proteomes" id="UP001054945">
    <property type="component" value="Unassembled WGS sequence"/>
</dbReference>
<accession>A0AAV4T4R0</accession>
<name>A0AAV4T4R0_CAEEX</name>
<protein>
    <submittedName>
        <fullName evidence="1">Uncharacterized protein</fullName>
    </submittedName>
</protein>
<comment type="caution">
    <text evidence="1">The sequence shown here is derived from an EMBL/GenBank/DDBJ whole genome shotgun (WGS) entry which is preliminary data.</text>
</comment>
<organism evidence="1 2">
    <name type="scientific">Caerostris extrusa</name>
    <name type="common">Bark spider</name>
    <name type="synonym">Caerostris bankana</name>
    <dbReference type="NCBI Taxonomy" id="172846"/>
    <lineage>
        <taxon>Eukaryota</taxon>
        <taxon>Metazoa</taxon>
        <taxon>Ecdysozoa</taxon>
        <taxon>Arthropoda</taxon>
        <taxon>Chelicerata</taxon>
        <taxon>Arachnida</taxon>
        <taxon>Araneae</taxon>
        <taxon>Araneomorphae</taxon>
        <taxon>Entelegynae</taxon>
        <taxon>Araneoidea</taxon>
        <taxon>Araneidae</taxon>
        <taxon>Caerostris</taxon>
    </lineage>
</organism>
<dbReference type="AlphaFoldDB" id="A0AAV4T4R0"/>
<reference evidence="1 2" key="1">
    <citation type="submission" date="2021-06" db="EMBL/GenBank/DDBJ databases">
        <title>Caerostris extrusa draft genome.</title>
        <authorList>
            <person name="Kono N."/>
            <person name="Arakawa K."/>
        </authorList>
    </citation>
    <scope>NUCLEOTIDE SEQUENCE [LARGE SCALE GENOMIC DNA]</scope>
</reference>
<proteinExistence type="predicted"/>
<evidence type="ECO:0000313" key="2">
    <source>
        <dbReference type="Proteomes" id="UP001054945"/>
    </source>
</evidence>
<gene>
    <name evidence="1" type="ORF">CEXT_159531</name>
</gene>
<keyword evidence="2" id="KW-1185">Reference proteome</keyword>